<feature type="region of interest" description="Disordered" evidence="1">
    <location>
        <begin position="1"/>
        <end position="28"/>
    </location>
</feature>
<accession>A0A8X6NLX2</accession>
<keyword evidence="3" id="KW-1185">Reference proteome</keyword>
<evidence type="ECO:0000313" key="3">
    <source>
        <dbReference type="Proteomes" id="UP000887013"/>
    </source>
</evidence>
<sequence>MNLDSKSQSDLHNDSPEQKFNTNKSSSKESLIGFEFETLVRNTKPTRKSRIKKGNIKVPPLAKRPKVNAVKKSKNTTAVRKNISSPKIEMKRRKKLSPTISQYSGESEYENPECKTLSYFS</sequence>
<evidence type="ECO:0000313" key="2">
    <source>
        <dbReference type="EMBL" id="GFT22271.1"/>
    </source>
</evidence>
<organism evidence="2 3">
    <name type="scientific">Nephila pilipes</name>
    <name type="common">Giant wood spider</name>
    <name type="synonym">Nephila maculata</name>
    <dbReference type="NCBI Taxonomy" id="299642"/>
    <lineage>
        <taxon>Eukaryota</taxon>
        <taxon>Metazoa</taxon>
        <taxon>Ecdysozoa</taxon>
        <taxon>Arthropoda</taxon>
        <taxon>Chelicerata</taxon>
        <taxon>Arachnida</taxon>
        <taxon>Araneae</taxon>
        <taxon>Araneomorphae</taxon>
        <taxon>Entelegynae</taxon>
        <taxon>Araneoidea</taxon>
        <taxon>Nephilidae</taxon>
        <taxon>Nephila</taxon>
    </lineage>
</organism>
<name>A0A8X6NLX2_NEPPI</name>
<evidence type="ECO:0000256" key="1">
    <source>
        <dbReference type="SAM" id="MobiDB-lite"/>
    </source>
</evidence>
<proteinExistence type="predicted"/>
<comment type="caution">
    <text evidence="2">The sequence shown here is derived from an EMBL/GenBank/DDBJ whole genome shotgun (WGS) entry which is preliminary data.</text>
</comment>
<feature type="region of interest" description="Disordered" evidence="1">
    <location>
        <begin position="88"/>
        <end position="109"/>
    </location>
</feature>
<dbReference type="AlphaFoldDB" id="A0A8X6NLX2"/>
<dbReference type="Proteomes" id="UP000887013">
    <property type="component" value="Unassembled WGS sequence"/>
</dbReference>
<feature type="compositionally biased region" description="Polar residues" evidence="1">
    <location>
        <begin position="18"/>
        <end position="28"/>
    </location>
</feature>
<gene>
    <name evidence="2" type="ORF">NPIL_610491</name>
</gene>
<feature type="compositionally biased region" description="Basic and acidic residues" evidence="1">
    <location>
        <begin position="7"/>
        <end position="17"/>
    </location>
</feature>
<dbReference type="OrthoDB" id="6430408at2759"/>
<protein>
    <submittedName>
        <fullName evidence="2">Uncharacterized protein</fullName>
    </submittedName>
</protein>
<dbReference type="EMBL" id="BMAW01011159">
    <property type="protein sequence ID" value="GFT22271.1"/>
    <property type="molecule type" value="Genomic_DNA"/>
</dbReference>
<reference evidence="2" key="1">
    <citation type="submission" date="2020-08" db="EMBL/GenBank/DDBJ databases">
        <title>Multicomponent nature underlies the extraordinary mechanical properties of spider dragline silk.</title>
        <authorList>
            <person name="Kono N."/>
            <person name="Nakamura H."/>
            <person name="Mori M."/>
            <person name="Yoshida Y."/>
            <person name="Ohtoshi R."/>
            <person name="Malay A.D."/>
            <person name="Moran D.A.P."/>
            <person name="Tomita M."/>
            <person name="Numata K."/>
            <person name="Arakawa K."/>
        </authorList>
    </citation>
    <scope>NUCLEOTIDE SEQUENCE</scope>
</reference>